<name>A0A9P5JWM6_9AGAM</name>
<dbReference type="InterPro" id="IPR018556">
    <property type="entry name" value="SPIN90/Ldb17_LRD"/>
</dbReference>
<feature type="region of interest" description="Disordered" evidence="1">
    <location>
        <begin position="629"/>
        <end position="648"/>
    </location>
</feature>
<accession>A0A9P5JWM6</accession>
<feature type="compositionally biased region" description="Low complexity" evidence="1">
    <location>
        <begin position="581"/>
        <end position="597"/>
    </location>
</feature>
<dbReference type="GO" id="GO:0051666">
    <property type="term" value="P:actin cortical patch localization"/>
    <property type="evidence" value="ECO:0007669"/>
    <property type="project" value="TreeGrafter"/>
</dbReference>
<dbReference type="PANTHER" id="PTHR13357:SF1">
    <property type="entry name" value="NCK-INTERACTING PROTEIN WITH SH3 DOMAIN"/>
    <property type="match status" value="1"/>
</dbReference>
<dbReference type="EMBL" id="WHVB01000044">
    <property type="protein sequence ID" value="KAF8465831.1"/>
    <property type="molecule type" value="Genomic_DNA"/>
</dbReference>
<protein>
    <recommendedName>
        <fullName evidence="2">SPIN90/Ldb17 leucine-rich domain-containing protein</fullName>
    </recommendedName>
</protein>
<reference evidence="3" key="1">
    <citation type="submission" date="2019-10" db="EMBL/GenBank/DDBJ databases">
        <authorList>
            <consortium name="DOE Joint Genome Institute"/>
            <person name="Kuo A."/>
            <person name="Miyauchi S."/>
            <person name="Kiss E."/>
            <person name="Drula E."/>
            <person name="Kohler A."/>
            <person name="Sanchez-Garcia M."/>
            <person name="Andreopoulos B."/>
            <person name="Barry K.W."/>
            <person name="Bonito G."/>
            <person name="Buee M."/>
            <person name="Carver A."/>
            <person name="Chen C."/>
            <person name="Cichocki N."/>
            <person name="Clum A."/>
            <person name="Culley D."/>
            <person name="Crous P.W."/>
            <person name="Fauchery L."/>
            <person name="Girlanda M."/>
            <person name="Hayes R."/>
            <person name="Keri Z."/>
            <person name="LaButti K."/>
            <person name="Lipzen A."/>
            <person name="Lombard V."/>
            <person name="Magnuson J."/>
            <person name="Maillard F."/>
            <person name="Morin E."/>
            <person name="Murat C."/>
            <person name="Nolan M."/>
            <person name="Ohm R."/>
            <person name="Pangilinan J."/>
            <person name="Pereira M."/>
            <person name="Perotto S."/>
            <person name="Peter M."/>
            <person name="Riley R."/>
            <person name="Sitrit Y."/>
            <person name="Stielow B."/>
            <person name="Szollosi G."/>
            <person name="Zifcakova L."/>
            <person name="Stursova M."/>
            <person name="Spatafora J.W."/>
            <person name="Tedersoo L."/>
            <person name="Vaario L.-M."/>
            <person name="Yamada A."/>
            <person name="Yan M."/>
            <person name="Wang P."/>
            <person name="Xu J."/>
            <person name="Bruns T."/>
            <person name="Baldrian P."/>
            <person name="Vilgalys R."/>
            <person name="Henrissat B."/>
            <person name="Grigoriev I.V."/>
            <person name="Hibbett D."/>
            <person name="Nagy L.G."/>
            <person name="Martin F.M."/>
        </authorList>
    </citation>
    <scope>NUCLEOTIDE SEQUENCE</scope>
    <source>
        <strain evidence="3">Prilba</strain>
    </source>
</reference>
<feature type="domain" description="SPIN90/Ldb17 leucine-rich" evidence="2">
    <location>
        <begin position="213"/>
        <end position="362"/>
    </location>
</feature>
<dbReference type="AlphaFoldDB" id="A0A9P5JWM6"/>
<evidence type="ECO:0000256" key="1">
    <source>
        <dbReference type="SAM" id="MobiDB-lite"/>
    </source>
</evidence>
<dbReference type="InterPro" id="IPR030125">
    <property type="entry name" value="SPIN90/Ldb17"/>
</dbReference>
<evidence type="ECO:0000313" key="4">
    <source>
        <dbReference type="Proteomes" id="UP000759537"/>
    </source>
</evidence>
<evidence type="ECO:0000313" key="3">
    <source>
        <dbReference type="EMBL" id="KAF8465831.1"/>
    </source>
</evidence>
<dbReference type="PANTHER" id="PTHR13357">
    <property type="entry name" value="SH3 ADAPTER PROTEIN SPIN90 NCK INTERACTING PROTEIN WITH SH3 DOMAIN"/>
    <property type="match status" value="1"/>
</dbReference>
<feature type="compositionally biased region" description="Low complexity" evidence="1">
    <location>
        <begin position="428"/>
        <end position="444"/>
    </location>
</feature>
<dbReference type="GO" id="GO:0071933">
    <property type="term" value="F:Arp2/3 complex binding"/>
    <property type="evidence" value="ECO:0007669"/>
    <property type="project" value="TreeGrafter"/>
</dbReference>
<dbReference type="GO" id="GO:0000147">
    <property type="term" value="P:actin cortical patch assembly"/>
    <property type="evidence" value="ECO:0007669"/>
    <property type="project" value="TreeGrafter"/>
</dbReference>
<feature type="region of interest" description="Disordered" evidence="1">
    <location>
        <begin position="485"/>
        <end position="560"/>
    </location>
</feature>
<dbReference type="GO" id="GO:0030479">
    <property type="term" value="C:actin cortical patch"/>
    <property type="evidence" value="ECO:0007669"/>
    <property type="project" value="TreeGrafter"/>
</dbReference>
<organism evidence="3 4">
    <name type="scientific">Russula ochroleuca</name>
    <dbReference type="NCBI Taxonomy" id="152965"/>
    <lineage>
        <taxon>Eukaryota</taxon>
        <taxon>Fungi</taxon>
        <taxon>Dikarya</taxon>
        <taxon>Basidiomycota</taxon>
        <taxon>Agaricomycotina</taxon>
        <taxon>Agaricomycetes</taxon>
        <taxon>Russulales</taxon>
        <taxon>Russulaceae</taxon>
        <taxon>Russula</taxon>
    </lineage>
</organism>
<feature type="region of interest" description="Disordered" evidence="1">
    <location>
        <begin position="572"/>
        <end position="623"/>
    </location>
</feature>
<dbReference type="GO" id="GO:0006897">
    <property type="term" value="P:endocytosis"/>
    <property type="evidence" value="ECO:0007669"/>
    <property type="project" value="TreeGrafter"/>
</dbReference>
<evidence type="ECO:0000259" key="2">
    <source>
        <dbReference type="Pfam" id="PF09431"/>
    </source>
</evidence>
<dbReference type="Pfam" id="PF09431">
    <property type="entry name" value="SPIN90_LRD"/>
    <property type="match status" value="1"/>
</dbReference>
<reference evidence="3" key="2">
    <citation type="journal article" date="2020" name="Nat. Commun.">
        <title>Large-scale genome sequencing of mycorrhizal fungi provides insights into the early evolution of symbiotic traits.</title>
        <authorList>
            <person name="Miyauchi S."/>
            <person name="Kiss E."/>
            <person name="Kuo A."/>
            <person name="Drula E."/>
            <person name="Kohler A."/>
            <person name="Sanchez-Garcia M."/>
            <person name="Morin E."/>
            <person name="Andreopoulos B."/>
            <person name="Barry K.W."/>
            <person name="Bonito G."/>
            <person name="Buee M."/>
            <person name="Carver A."/>
            <person name="Chen C."/>
            <person name="Cichocki N."/>
            <person name="Clum A."/>
            <person name="Culley D."/>
            <person name="Crous P.W."/>
            <person name="Fauchery L."/>
            <person name="Girlanda M."/>
            <person name="Hayes R.D."/>
            <person name="Keri Z."/>
            <person name="LaButti K."/>
            <person name="Lipzen A."/>
            <person name="Lombard V."/>
            <person name="Magnuson J."/>
            <person name="Maillard F."/>
            <person name="Murat C."/>
            <person name="Nolan M."/>
            <person name="Ohm R.A."/>
            <person name="Pangilinan J."/>
            <person name="Pereira M.F."/>
            <person name="Perotto S."/>
            <person name="Peter M."/>
            <person name="Pfister S."/>
            <person name="Riley R."/>
            <person name="Sitrit Y."/>
            <person name="Stielow J.B."/>
            <person name="Szollosi G."/>
            <person name="Zifcakova L."/>
            <person name="Stursova M."/>
            <person name="Spatafora J.W."/>
            <person name="Tedersoo L."/>
            <person name="Vaario L.M."/>
            <person name="Yamada A."/>
            <person name="Yan M."/>
            <person name="Wang P."/>
            <person name="Xu J."/>
            <person name="Bruns T."/>
            <person name="Baldrian P."/>
            <person name="Vilgalys R."/>
            <person name="Dunand C."/>
            <person name="Henrissat B."/>
            <person name="Grigoriev I.V."/>
            <person name="Hibbett D."/>
            <person name="Nagy L.G."/>
            <person name="Martin F.M."/>
        </authorList>
    </citation>
    <scope>NUCLEOTIDE SEQUENCE</scope>
    <source>
        <strain evidence="3">Prilba</strain>
    </source>
</reference>
<dbReference type="Proteomes" id="UP000759537">
    <property type="component" value="Unassembled WGS sequence"/>
</dbReference>
<feature type="compositionally biased region" description="Basic and acidic residues" evidence="1">
    <location>
        <begin position="510"/>
        <end position="519"/>
    </location>
</feature>
<sequence>MDGFGIVYLIENAQEFWSELEDILKIPGNASLSLLDATLKRSLTFCASYHEQYLQSPLQLEHACDMILDSELFAFHSERMCEILTDEAAGNTDPHAQFMLYSVLLYHGRRSPSFLHSHKQWQSLTPLLMDHVLIDMDHDVEDTFSGLVTTSGPSTGWKGLAIPIEARLRALSVRLLYEVCRSSKMSIGDLKVFGDHFLDRLFDLVEQTRSMHDETFNYSVIKLIIAINEQFMVAELTTKPQNHLTNATHTENRVLHVLIRRHGTSQTFGENLIFMLNRAGRTPEDLVMQLLVLKVLYMLFNTKGLSEYFYTNDLCVLVDVFLREIVDLDEESESLRHTYLRVLHPLLTKTQLRSLPYKRTQIVRALESLIANQEIREVSSTTKRLVERCLSGEWCVQHRTSGGGGRVSAELGMRRTASPSGDRVAAQSLTPTLSVPSPSTTDPSVMRRRSIKGSRSAENLRGLAKAGAKPTSRALEAFRKPTNDSHLNLAIASPPTVTATHAHRTGSETLPDKRPADRRPHAHPPAPREIVPPVRHSSVGTVSDQPLSPVGALSVKRSPPSPLVPAFMRTLDARVPPPSPAGSAASGTSMSTASGTKKVQRRSPPPPPKRRKPPAVPIRVVGKSNGGAEIAAIASSTPSPASGKFGKT</sequence>
<keyword evidence="4" id="KW-1185">Reference proteome</keyword>
<feature type="compositionally biased region" description="Low complexity" evidence="1">
    <location>
        <begin position="630"/>
        <end position="642"/>
    </location>
</feature>
<comment type="caution">
    <text evidence="3">The sequence shown here is derived from an EMBL/GenBank/DDBJ whole genome shotgun (WGS) entry which is preliminary data.</text>
</comment>
<gene>
    <name evidence="3" type="ORF">DFH94DRAFT_782085</name>
</gene>
<feature type="region of interest" description="Disordered" evidence="1">
    <location>
        <begin position="401"/>
        <end position="473"/>
    </location>
</feature>
<dbReference type="OrthoDB" id="445362at2759"/>
<proteinExistence type="predicted"/>